<proteinExistence type="predicted"/>
<dbReference type="EMBL" id="OU892279">
    <property type="protein sequence ID" value="CAG9767011.1"/>
    <property type="molecule type" value="Genomic_DNA"/>
</dbReference>
<dbReference type="InterPro" id="IPR035892">
    <property type="entry name" value="C2_domain_sf"/>
</dbReference>
<keyword evidence="4" id="KW-1185">Reference proteome</keyword>
<feature type="compositionally biased region" description="Polar residues" evidence="1">
    <location>
        <begin position="1002"/>
        <end position="1018"/>
    </location>
</feature>
<feature type="region of interest" description="Disordered" evidence="1">
    <location>
        <begin position="1002"/>
        <end position="1032"/>
    </location>
</feature>
<dbReference type="OrthoDB" id="79771at2759"/>
<dbReference type="PANTHER" id="PTHR21254">
    <property type="entry name" value="C2 DOMAIN-CONTAINING PROTEIN 3"/>
    <property type="match status" value="1"/>
</dbReference>
<accession>A0A9N9MMY6</accession>
<dbReference type="PROSITE" id="PS50004">
    <property type="entry name" value="C2"/>
    <property type="match status" value="1"/>
</dbReference>
<gene>
    <name evidence="3" type="ORF">CEUTPL_LOCUS7578</name>
</gene>
<organism evidence="3 4">
    <name type="scientific">Ceutorhynchus assimilis</name>
    <name type="common">cabbage seed weevil</name>
    <dbReference type="NCBI Taxonomy" id="467358"/>
    <lineage>
        <taxon>Eukaryota</taxon>
        <taxon>Metazoa</taxon>
        <taxon>Ecdysozoa</taxon>
        <taxon>Arthropoda</taxon>
        <taxon>Hexapoda</taxon>
        <taxon>Insecta</taxon>
        <taxon>Pterygota</taxon>
        <taxon>Neoptera</taxon>
        <taxon>Endopterygota</taxon>
        <taxon>Coleoptera</taxon>
        <taxon>Polyphaga</taxon>
        <taxon>Cucujiformia</taxon>
        <taxon>Curculionidae</taxon>
        <taxon>Ceutorhynchinae</taxon>
        <taxon>Ceutorhynchus</taxon>
    </lineage>
</organism>
<dbReference type="Pfam" id="PF00168">
    <property type="entry name" value="C2"/>
    <property type="match status" value="1"/>
</dbReference>
<dbReference type="GO" id="GO:0071539">
    <property type="term" value="P:protein localization to centrosome"/>
    <property type="evidence" value="ECO:0007669"/>
    <property type="project" value="TreeGrafter"/>
</dbReference>
<dbReference type="GO" id="GO:0005814">
    <property type="term" value="C:centriole"/>
    <property type="evidence" value="ECO:0007669"/>
    <property type="project" value="TreeGrafter"/>
</dbReference>
<dbReference type="SUPFAM" id="SSF49562">
    <property type="entry name" value="C2 domain (Calcium/lipid-binding domain, CaLB)"/>
    <property type="match status" value="2"/>
</dbReference>
<dbReference type="PANTHER" id="PTHR21254:SF1">
    <property type="entry name" value="C2 DOMAIN-CONTAINING PROTEIN 3"/>
    <property type="match status" value="1"/>
</dbReference>
<reference evidence="3" key="1">
    <citation type="submission" date="2022-01" db="EMBL/GenBank/DDBJ databases">
        <authorList>
            <person name="King R."/>
        </authorList>
    </citation>
    <scope>NUCLEOTIDE SEQUENCE</scope>
</reference>
<evidence type="ECO:0000313" key="3">
    <source>
        <dbReference type="EMBL" id="CAG9767011.1"/>
    </source>
</evidence>
<dbReference type="GO" id="GO:0060271">
    <property type="term" value="P:cilium assembly"/>
    <property type="evidence" value="ECO:0007669"/>
    <property type="project" value="TreeGrafter"/>
</dbReference>
<name>A0A9N9MMY6_9CUCU</name>
<feature type="compositionally biased region" description="Polar residues" evidence="1">
    <location>
        <begin position="614"/>
        <end position="625"/>
    </location>
</feature>
<evidence type="ECO:0000313" key="4">
    <source>
        <dbReference type="Proteomes" id="UP001152799"/>
    </source>
</evidence>
<dbReference type="AlphaFoldDB" id="A0A9N9MMY6"/>
<feature type="region of interest" description="Disordered" evidence="1">
    <location>
        <begin position="608"/>
        <end position="629"/>
    </location>
</feature>
<sequence length="1032" mass="116962">MCADFTRVKESLVDKILEQGQKLRNSMVQSILQNDPMSSADIIYNNKIYNTPVNSATTLSNENPKKNSKLLEAFLNGDYLTKDQEELALSTIRSMPVSDVCETTQKTLSSKCCCATCTAYSINNLNCDLRRTPNCSNLRREFTIFKFVDSLKVILQSLSLNDFGNKKVNTKETNSTLNETYFIEYYIPEVFTRNIKTKSKTDSGLESGHVRVCAKRTTNNVIHIKQTYIHSVCNFYNHNLEDYDITFLIKYKTKGQTKSQLLGISKLNLGVFKHTKNASCGKSLPIHLNEESPISVGTFKVTLQLGAGKLYFGQEFVDAVLFNEKESENNDSDVSEEEKLTNVAKTLVENKVTAIVEPVKEIPLVEKSSQEFEGELLFGFLYVSEANFANLRLNSYILCQPYCQNDTSSSRIVFNSSDPLYNFCQTIPLLYEESLLLKLRENFMVIEFWEKQDQSDILFGSTRLPLHQFYLGYRNTIIFNHLKRNKLPIIGTDWWEPIYSIDHNKLIGQVQVLTALGTEEQIRNLEIERGFKNDIVKAKFPIKTTQIKKTIDSKQPSTYFKDRTKINKKPLVKNKQDIAVQSEIKMDKEDKNPQDMLASFLKILEQRQKPPCVESSTNTDSTKTPEPQLKKTSDLLDSLQTVLSVAPPSKKPIEKPPHFKAQININSANQLPSRRKIKSKSKRLKNVKQEDNILPSTYVTFETLPGENLQITNVFPKSTQPQWNFTCQACLPTELLTNGSKRLIFKVWKKCTNAVLQPNMQTDLVLGFAALDLSVLAVGLPNVQGWFNIMDFSGKCNGQINIHVIPLEKIEKTSCNILKKTEAILPLNQMVENEEGNEVLSRALKRKFTELDEITQRLRLRLSEVVSEDSENSNDDNVTDEFEHDINNLCIEEDFDLINFEDEAKKLNQITVQTDENLLQSSDKHLIEGKHRIDTLLEKLSLMTAEASKPFTDRYVSGCSTVSNEGKDIEVIFKNLEQNSRPNITATNNYGQDFCADSGANTASGSNDISLASCSSRPNPVGQGKTSEDKKV</sequence>
<protein>
    <recommendedName>
        <fullName evidence="2">C2 domain-containing protein</fullName>
    </recommendedName>
</protein>
<dbReference type="Proteomes" id="UP001152799">
    <property type="component" value="Chromosome 3"/>
</dbReference>
<feature type="domain" description="C2" evidence="2">
    <location>
        <begin position="642"/>
        <end position="787"/>
    </location>
</feature>
<dbReference type="InterPro" id="IPR000008">
    <property type="entry name" value="C2_dom"/>
</dbReference>
<dbReference type="GO" id="GO:0034451">
    <property type="term" value="C:centriolar satellite"/>
    <property type="evidence" value="ECO:0007669"/>
    <property type="project" value="TreeGrafter"/>
</dbReference>
<evidence type="ECO:0000259" key="2">
    <source>
        <dbReference type="PROSITE" id="PS50004"/>
    </source>
</evidence>
<evidence type="ECO:0000256" key="1">
    <source>
        <dbReference type="SAM" id="MobiDB-lite"/>
    </source>
</evidence>
<dbReference type="Gene3D" id="2.60.40.150">
    <property type="entry name" value="C2 domain"/>
    <property type="match status" value="1"/>
</dbReference>
<dbReference type="GO" id="GO:0061511">
    <property type="term" value="P:centriole elongation"/>
    <property type="evidence" value="ECO:0007669"/>
    <property type="project" value="TreeGrafter"/>
</dbReference>